<dbReference type="EMBL" id="OX459967">
    <property type="protein sequence ID" value="CAI9171661.1"/>
    <property type="molecule type" value="Genomic_DNA"/>
</dbReference>
<feature type="region of interest" description="Disordered" evidence="1">
    <location>
        <begin position="150"/>
        <end position="185"/>
    </location>
</feature>
<sequence>MPLGSAGQPGTLVQDARAPFRSHSAVCAPDPSRRRLCPESLAVAPALPGAGEAVGSPGPEVLACNKHPRISAAEFLRPRTGCLSCIHEGQAAYETFSRCAGVHFVCACWPLAPCLWVTRVTPLVGANLQMSAEGRGCAAGARLLVAPLGRGERRPASDDRMAPLGLADRPVDPAQPPLRSLPRSRSLLPGSCFSVAAQPGSQSPLEPVST</sequence>
<gene>
    <name evidence="2" type="ORF">MRATA1EN1_LOCUS20623</name>
</gene>
<name>A0ABN8ZHJ4_RANTA</name>
<reference evidence="2" key="1">
    <citation type="submission" date="2023-04" db="EMBL/GenBank/DDBJ databases">
        <authorList>
            <consortium name="ELIXIR-Norway"/>
        </authorList>
    </citation>
    <scope>NUCLEOTIDE SEQUENCE [LARGE SCALE GENOMIC DNA]</scope>
</reference>
<keyword evidence="3" id="KW-1185">Reference proteome</keyword>
<evidence type="ECO:0000313" key="2">
    <source>
        <dbReference type="EMBL" id="CAI9171661.1"/>
    </source>
</evidence>
<protein>
    <submittedName>
        <fullName evidence="2">Uncharacterized protein</fullName>
    </submittedName>
</protein>
<evidence type="ECO:0000256" key="1">
    <source>
        <dbReference type="SAM" id="MobiDB-lite"/>
    </source>
</evidence>
<feature type="compositionally biased region" description="Basic and acidic residues" evidence="1">
    <location>
        <begin position="150"/>
        <end position="161"/>
    </location>
</feature>
<proteinExistence type="predicted"/>
<organism evidence="2 3">
    <name type="scientific">Rangifer tarandus platyrhynchus</name>
    <name type="common">Svalbard reindeer</name>
    <dbReference type="NCBI Taxonomy" id="3082113"/>
    <lineage>
        <taxon>Eukaryota</taxon>
        <taxon>Metazoa</taxon>
        <taxon>Chordata</taxon>
        <taxon>Craniata</taxon>
        <taxon>Vertebrata</taxon>
        <taxon>Euteleostomi</taxon>
        <taxon>Mammalia</taxon>
        <taxon>Eutheria</taxon>
        <taxon>Laurasiatheria</taxon>
        <taxon>Artiodactyla</taxon>
        <taxon>Ruminantia</taxon>
        <taxon>Pecora</taxon>
        <taxon>Cervidae</taxon>
        <taxon>Odocoileinae</taxon>
        <taxon>Rangifer</taxon>
    </lineage>
</organism>
<dbReference type="Proteomes" id="UP001176941">
    <property type="component" value="Chromosome 31"/>
</dbReference>
<accession>A0ABN8ZHJ4</accession>
<evidence type="ECO:0000313" key="3">
    <source>
        <dbReference type="Proteomes" id="UP001176941"/>
    </source>
</evidence>